<dbReference type="AlphaFoldDB" id="A0A5J4QRR3"/>
<dbReference type="InterPro" id="IPR029903">
    <property type="entry name" value="RmlD-like-bd"/>
</dbReference>
<dbReference type="NCBIfam" id="TIGR01214">
    <property type="entry name" value="rmlD"/>
    <property type="match status" value="1"/>
</dbReference>
<feature type="domain" description="RmlD-like substrate binding" evidence="1">
    <location>
        <begin position="1"/>
        <end position="282"/>
    </location>
</feature>
<organism evidence="2">
    <name type="scientific">termite gut metagenome</name>
    <dbReference type="NCBI Taxonomy" id="433724"/>
    <lineage>
        <taxon>unclassified sequences</taxon>
        <taxon>metagenomes</taxon>
        <taxon>organismal metagenomes</taxon>
    </lineage>
</organism>
<name>A0A5J4QRR3_9ZZZZ</name>
<reference evidence="2" key="1">
    <citation type="submission" date="2019-03" db="EMBL/GenBank/DDBJ databases">
        <title>Single cell metagenomics reveals metabolic interactions within the superorganism composed of flagellate Streblomastix strix and complex community of Bacteroidetes bacteria on its surface.</title>
        <authorList>
            <person name="Treitli S.C."/>
            <person name="Kolisko M."/>
            <person name="Husnik F."/>
            <person name="Keeling P."/>
            <person name="Hampl V."/>
        </authorList>
    </citation>
    <scope>NUCLEOTIDE SEQUENCE</scope>
    <source>
        <strain evidence="2">STM</strain>
    </source>
</reference>
<protein>
    <submittedName>
        <fullName evidence="2">dTDP-4-dehydrorhamnose reductase</fullName>
        <ecNumber evidence="2">1.1.1.133</ecNumber>
    </submittedName>
</protein>
<dbReference type="PANTHER" id="PTHR10491:SF4">
    <property type="entry name" value="METHIONINE ADENOSYLTRANSFERASE 2 SUBUNIT BETA"/>
    <property type="match status" value="1"/>
</dbReference>
<comment type="caution">
    <text evidence="2">The sequence shown here is derived from an EMBL/GenBank/DDBJ whole genome shotgun (WGS) entry which is preliminary data.</text>
</comment>
<dbReference type="GO" id="GO:0019305">
    <property type="term" value="P:dTDP-rhamnose biosynthetic process"/>
    <property type="evidence" value="ECO:0007669"/>
    <property type="project" value="TreeGrafter"/>
</dbReference>
<dbReference type="Pfam" id="PF04321">
    <property type="entry name" value="RmlD_sub_bind"/>
    <property type="match status" value="1"/>
</dbReference>
<evidence type="ECO:0000313" key="2">
    <source>
        <dbReference type="EMBL" id="KAA6323671.1"/>
    </source>
</evidence>
<dbReference type="CDD" id="cd05254">
    <property type="entry name" value="dTDP_HR_like_SDR_e"/>
    <property type="match status" value="1"/>
</dbReference>
<gene>
    <name evidence="2" type="ORF">EZS27_026913</name>
</gene>
<proteinExistence type="predicted"/>
<dbReference type="Gene3D" id="3.40.50.720">
    <property type="entry name" value="NAD(P)-binding Rossmann-like Domain"/>
    <property type="match status" value="1"/>
</dbReference>
<sequence>MNILITGAKGQLGNEIRVLAKEHNDYTCFFTDIEELDICDEKAVKTYVADRQIDVIVNCAAYTAVDNAEDNKELCDKLNNMAPGYLARAAQSRGAAMIHVSTDYVFDGTKHTPYTEEDTPCPTSVYGTTKLAGEENVLKNCQRAVVVRTAWLYSTYGTNFVKTMIRLGRERDTLGVVFDQIGTPTYACDLAQAIYAIINKGIIRGIYHFSNEGVCSWYDFAINIHRVAGVAGCTVKPLHTMDYPTKAARPYYSVLDKTKIKKVYDIEIPHWEESLKKCVENMDTCNTNHKHIRGT</sequence>
<dbReference type="SUPFAM" id="SSF51735">
    <property type="entry name" value="NAD(P)-binding Rossmann-fold domains"/>
    <property type="match status" value="1"/>
</dbReference>
<dbReference type="EMBL" id="SNRY01002751">
    <property type="protein sequence ID" value="KAA6323671.1"/>
    <property type="molecule type" value="Genomic_DNA"/>
</dbReference>
<evidence type="ECO:0000259" key="1">
    <source>
        <dbReference type="Pfam" id="PF04321"/>
    </source>
</evidence>
<dbReference type="InterPro" id="IPR036291">
    <property type="entry name" value="NAD(P)-bd_dom_sf"/>
</dbReference>
<keyword evidence="2" id="KW-0560">Oxidoreductase</keyword>
<dbReference type="GO" id="GO:0005829">
    <property type="term" value="C:cytosol"/>
    <property type="evidence" value="ECO:0007669"/>
    <property type="project" value="TreeGrafter"/>
</dbReference>
<accession>A0A5J4QRR3</accession>
<dbReference type="InterPro" id="IPR005913">
    <property type="entry name" value="dTDP_dehydrorham_reduct"/>
</dbReference>
<dbReference type="GO" id="GO:0008831">
    <property type="term" value="F:dTDP-4-dehydrorhamnose reductase activity"/>
    <property type="evidence" value="ECO:0007669"/>
    <property type="project" value="UniProtKB-EC"/>
</dbReference>
<dbReference type="Gene3D" id="3.90.25.10">
    <property type="entry name" value="UDP-galactose 4-epimerase, domain 1"/>
    <property type="match status" value="1"/>
</dbReference>
<dbReference type="EC" id="1.1.1.133" evidence="2"/>
<dbReference type="PANTHER" id="PTHR10491">
    <property type="entry name" value="DTDP-4-DEHYDRORHAMNOSE REDUCTASE"/>
    <property type="match status" value="1"/>
</dbReference>